<evidence type="ECO:0000259" key="7">
    <source>
        <dbReference type="Pfam" id="PF06305"/>
    </source>
</evidence>
<dbReference type="Proteomes" id="UP001580407">
    <property type="component" value="Unassembled WGS sequence"/>
</dbReference>
<evidence type="ECO:0000256" key="3">
    <source>
        <dbReference type="ARBA" id="ARBA00022989"/>
    </source>
</evidence>
<evidence type="ECO:0000256" key="5">
    <source>
        <dbReference type="SAM" id="MobiDB-lite"/>
    </source>
</evidence>
<dbReference type="Pfam" id="PF06305">
    <property type="entry name" value="LapA_dom"/>
    <property type="match status" value="1"/>
</dbReference>
<evidence type="ECO:0000256" key="4">
    <source>
        <dbReference type="ARBA" id="ARBA00023136"/>
    </source>
</evidence>
<gene>
    <name evidence="8" type="ORF">ACE3NQ_09710</name>
</gene>
<dbReference type="EMBL" id="JBHILM010000009">
    <property type="protein sequence ID" value="MFB5681186.1"/>
    <property type="molecule type" value="Genomic_DNA"/>
</dbReference>
<keyword evidence="4 6" id="KW-0472">Membrane</keyword>
<keyword evidence="2 6" id="KW-0812">Transmembrane</keyword>
<dbReference type="PANTHER" id="PTHR41335:SF1">
    <property type="entry name" value="MEMBRANE PROTEIN"/>
    <property type="match status" value="1"/>
</dbReference>
<dbReference type="PANTHER" id="PTHR41335">
    <property type="entry name" value="MEMBRANE PROTEIN-RELATED"/>
    <property type="match status" value="1"/>
</dbReference>
<proteinExistence type="predicted"/>
<keyword evidence="9" id="KW-1185">Reference proteome</keyword>
<dbReference type="InterPro" id="IPR010445">
    <property type="entry name" value="LapA_dom"/>
</dbReference>
<protein>
    <submittedName>
        <fullName evidence="8">Lipopolysaccharide assembly LapA domain-containing protein</fullName>
    </submittedName>
</protein>
<evidence type="ECO:0000256" key="1">
    <source>
        <dbReference type="ARBA" id="ARBA00022475"/>
    </source>
</evidence>
<feature type="domain" description="Lipopolysaccharide assembly protein A" evidence="7">
    <location>
        <begin position="24"/>
        <end position="83"/>
    </location>
</feature>
<dbReference type="RefSeq" id="WP_375524979.1">
    <property type="nucleotide sequence ID" value="NZ_JBHILM010000009.1"/>
</dbReference>
<name>A0ABV5B663_9BACL</name>
<evidence type="ECO:0000256" key="2">
    <source>
        <dbReference type="ARBA" id="ARBA00022692"/>
    </source>
</evidence>
<comment type="caution">
    <text evidence="8">The sequence shown here is derived from an EMBL/GenBank/DDBJ whole genome shotgun (WGS) entry which is preliminary data.</text>
</comment>
<reference evidence="8 9" key="1">
    <citation type="submission" date="2024-09" db="EMBL/GenBank/DDBJ databases">
        <authorList>
            <person name="Ruan L."/>
        </authorList>
    </citation>
    <scope>NUCLEOTIDE SEQUENCE [LARGE SCALE GENOMIC DNA]</scope>
    <source>
        <strain evidence="8 9">D33</strain>
    </source>
</reference>
<evidence type="ECO:0000313" key="8">
    <source>
        <dbReference type="EMBL" id="MFB5681186.1"/>
    </source>
</evidence>
<organism evidence="8 9">
    <name type="scientific">Paenibacillus terreus</name>
    <dbReference type="NCBI Taxonomy" id="1387834"/>
    <lineage>
        <taxon>Bacteria</taxon>
        <taxon>Bacillati</taxon>
        <taxon>Bacillota</taxon>
        <taxon>Bacilli</taxon>
        <taxon>Bacillales</taxon>
        <taxon>Paenibacillaceae</taxon>
        <taxon>Paenibacillus</taxon>
    </lineage>
</organism>
<keyword evidence="1" id="KW-1003">Cell membrane</keyword>
<feature type="transmembrane region" description="Helical" evidence="6">
    <location>
        <begin position="37"/>
        <end position="62"/>
    </location>
</feature>
<sequence>MRLQWSLISALIIALLTAIFAVINVNTVKVNLLFQVVEIPLILLILGCTLLGGLIVGSLGIFRQFKLQREIKRLKRQVELLQQPPQASGAEPLEEHTPGDAGKAASTEVSSVEGADLPVK</sequence>
<accession>A0ABV5B663</accession>
<evidence type="ECO:0000313" key="9">
    <source>
        <dbReference type="Proteomes" id="UP001580407"/>
    </source>
</evidence>
<evidence type="ECO:0000256" key="6">
    <source>
        <dbReference type="SAM" id="Phobius"/>
    </source>
</evidence>
<keyword evidence="3 6" id="KW-1133">Transmembrane helix</keyword>
<feature type="region of interest" description="Disordered" evidence="5">
    <location>
        <begin position="82"/>
        <end position="120"/>
    </location>
</feature>